<keyword evidence="2" id="KW-1185">Reference proteome</keyword>
<dbReference type="RefSeq" id="WP_052388520.1">
    <property type="nucleotide sequence ID" value="NZ_CP073767.1"/>
</dbReference>
<dbReference type="OrthoDB" id="263362at2"/>
<dbReference type="EMBL" id="CP073767">
    <property type="protein sequence ID" value="UWZ53876.1"/>
    <property type="molecule type" value="Genomic_DNA"/>
</dbReference>
<evidence type="ECO:0008006" key="3">
    <source>
        <dbReference type="Google" id="ProtNLM"/>
    </source>
</evidence>
<accession>A0A9Q9MIP4</accession>
<dbReference type="AlphaFoldDB" id="A0A9Q9MIP4"/>
<dbReference type="Proteomes" id="UP001058003">
    <property type="component" value="Chromosome"/>
</dbReference>
<proteinExistence type="predicted"/>
<organism evidence="1 2">
    <name type="scientific">Dactylosporangium aurantiacum</name>
    <dbReference type="NCBI Taxonomy" id="35754"/>
    <lineage>
        <taxon>Bacteria</taxon>
        <taxon>Bacillati</taxon>
        <taxon>Actinomycetota</taxon>
        <taxon>Actinomycetes</taxon>
        <taxon>Micromonosporales</taxon>
        <taxon>Micromonosporaceae</taxon>
        <taxon>Dactylosporangium</taxon>
    </lineage>
</organism>
<sequence>MELLGGIQRMEHAIQTPVGDPSWRPAVSQAVAQLKAAFAAHVRETEGPSGLYAGVLGDAPRLARGLYGLVGDHETVWEALDDLEGHLDEIDPVQDGAPGTFGYRHEVVRQDATRLIREVWQHRQRGADLLYEAYDTDLGGET</sequence>
<protein>
    <recommendedName>
        <fullName evidence="3">Hemerythrin-like domain-containing protein</fullName>
    </recommendedName>
</protein>
<name>A0A9Q9MIP4_9ACTN</name>
<gene>
    <name evidence="1" type="ORF">Daura_46530</name>
</gene>
<evidence type="ECO:0000313" key="2">
    <source>
        <dbReference type="Proteomes" id="UP001058003"/>
    </source>
</evidence>
<dbReference type="KEGG" id="daur:Daura_46530"/>
<evidence type="ECO:0000313" key="1">
    <source>
        <dbReference type="EMBL" id="UWZ53876.1"/>
    </source>
</evidence>
<reference evidence="1" key="1">
    <citation type="submission" date="2021-04" db="EMBL/GenBank/DDBJ databases">
        <title>Dactylosporangium aurantiacum NRRL B-8018 full assembly.</title>
        <authorList>
            <person name="Hartkoorn R.C."/>
            <person name="Beaudoing E."/>
            <person name="Hot D."/>
        </authorList>
    </citation>
    <scope>NUCLEOTIDE SEQUENCE</scope>
    <source>
        <strain evidence="1">NRRL B-8018</strain>
    </source>
</reference>